<evidence type="ECO:0000259" key="4">
    <source>
        <dbReference type="PROSITE" id="PS50075"/>
    </source>
</evidence>
<gene>
    <name evidence="5" type="ORF">Cci01nite_28090</name>
</gene>
<dbReference type="Pfam" id="PF00550">
    <property type="entry name" value="PP-binding"/>
    <property type="match status" value="1"/>
</dbReference>
<dbReference type="GO" id="GO:0003824">
    <property type="term" value="F:catalytic activity"/>
    <property type="evidence" value="ECO:0007669"/>
    <property type="project" value="InterPro"/>
</dbReference>
<dbReference type="InterPro" id="IPR006162">
    <property type="entry name" value="Ppantetheine_attach_site"/>
</dbReference>
<dbReference type="InterPro" id="IPR025110">
    <property type="entry name" value="AMP-bd_C"/>
</dbReference>
<dbReference type="InterPro" id="IPR020806">
    <property type="entry name" value="PKS_PP-bd"/>
</dbReference>
<protein>
    <recommendedName>
        <fullName evidence="4">Carrier domain-containing protein</fullName>
    </recommendedName>
</protein>
<dbReference type="PANTHER" id="PTHR45527:SF1">
    <property type="entry name" value="FATTY ACID SYNTHASE"/>
    <property type="match status" value="1"/>
</dbReference>
<dbReference type="Gene3D" id="3.30.559.10">
    <property type="entry name" value="Chloramphenicol acetyltransferase-like domain"/>
    <property type="match status" value="1"/>
</dbReference>
<dbReference type="Proteomes" id="UP000659904">
    <property type="component" value="Unassembled WGS sequence"/>
</dbReference>
<dbReference type="NCBIfam" id="TIGR01733">
    <property type="entry name" value="AA-adenyl-dom"/>
    <property type="match status" value="1"/>
</dbReference>
<dbReference type="InterPro" id="IPR036736">
    <property type="entry name" value="ACP-like_sf"/>
</dbReference>
<name>A0A8J3P0T8_9ACTN</name>
<dbReference type="InterPro" id="IPR042099">
    <property type="entry name" value="ANL_N_sf"/>
</dbReference>
<dbReference type="InterPro" id="IPR009081">
    <property type="entry name" value="PP-bd_ACP"/>
</dbReference>
<dbReference type="GO" id="GO:0043041">
    <property type="term" value="P:amino acid activation for nonribosomal peptide biosynthetic process"/>
    <property type="evidence" value="ECO:0007669"/>
    <property type="project" value="TreeGrafter"/>
</dbReference>
<dbReference type="Gene3D" id="3.30.559.30">
    <property type="entry name" value="Nonribosomal peptide synthetase, condensation domain"/>
    <property type="match status" value="1"/>
</dbReference>
<comment type="caution">
    <text evidence="5">The sequence shown here is derived from an EMBL/GenBank/DDBJ whole genome shotgun (WGS) entry which is preliminary data.</text>
</comment>
<dbReference type="Pfam" id="PF00501">
    <property type="entry name" value="AMP-binding"/>
    <property type="match status" value="1"/>
</dbReference>
<evidence type="ECO:0000256" key="1">
    <source>
        <dbReference type="ARBA" id="ARBA00001957"/>
    </source>
</evidence>
<dbReference type="Gene3D" id="3.40.50.12780">
    <property type="entry name" value="N-terminal domain of ligase-like"/>
    <property type="match status" value="1"/>
</dbReference>
<dbReference type="AlphaFoldDB" id="A0A8J3P0T8"/>
<dbReference type="FunFam" id="3.40.50.12780:FF:000012">
    <property type="entry name" value="Non-ribosomal peptide synthetase"/>
    <property type="match status" value="1"/>
</dbReference>
<dbReference type="SUPFAM" id="SSF56801">
    <property type="entry name" value="Acetyl-CoA synthetase-like"/>
    <property type="match status" value="1"/>
</dbReference>
<organism evidence="5 6">
    <name type="scientific">Catellatospora citrea</name>
    <dbReference type="NCBI Taxonomy" id="53366"/>
    <lineage>
        <taxon>Bacteria</taxon>
        <taxon>Bacillati</taxon>
        <taxon>Actinomycetota</taxon>
        <taxon>Actinomycetes</taxon>
        <taxon>Micromonosporales</taxon>
        <taxon>Micromonosporaceae</taxon>
        <taxon>Catellatospora</taxon>
    </lineage>
</organism>
<dbReference type="GO" id="GO:0044550">
    <property type="term" value="P:secondary metabolite biosynthetic process"/>
    <property type="evidence" value="ECO:0007669"/>
    <property type="project" value="TreeGrafter"/>
</dbReference>
<dbReference type="PANTHER" id="PTHR45527">
    <property type="entry name" value="NONRIBOSOMAL PEPTIDE SYNTHETASE"/>
    <property type="match status" value="1"/>
</dbReference>
<dbReference type="GO" id="GO:0005737">
    <property type="term" value="C:cytoplasm"/>
    <property type="evidence" value="ECO:0007669"/>
    <property type="project" value="TreeGrafter"/>
</dbReference>
<dbReference type="SUPFAM" id="SSF47336">
    <property type="entry name" value="ACP-like"/>
    <property type="match status" value="1"/>
</dbReference>
<dbReference type="Pfam" id="PF13193">
    <property type="entry name" value="AMP-binding_C"/>
    <property type="match status" value="1"/>
</dbReference>
<dbReference type="GO" id="GO:0008610">
    <property type="term" value="P:lipid biosynthetic process"/>
    <property type="evidence" value="ECO:0007669"/>
    <property type="project" value="UniProtKB-ARBA"/>
</dbReference>
<dbReference type="InterPro" id="IPR000873">
    <property type="entry name" value="AMP-dep_synth/lig_dom"/>
</dbReference>
<dbReference type="RefSeq" id="WP_120315230.1">
    <property type="nucleotide sequence ID" value="NZ_BONH01000009.1"/>
</dbReference>
<feature type="domain" description="Carrier" evidence="4">
    <location>
        <begin position="966"/>
        <end position="1041"/>
    </location>
</feature>
<keyword evidence="6" id="KW-1185">Reference proteome</keyword>
<dbReference type="InterPro" id="IPR023213">
    <property type="entry name" value="CAT-like_dom_sf"/>
</dbReference>
<dbReference type="InterPro" id="IPR045851">
    <property type="entry name" value="AMP-bd_C_sf"/>
</dbReference>
<dbReference type="PROSITE" id="PS00012">
    <property type="entry name" value="PHOSPHOPANTETHEINE"/>
    <property type="match status" value="1"/>
</dbReference>
<dbReference type="InterPro" id="IPR001242">
    <property type="entry name" value="Condensation_dom"/>
</dbReference>
<dbReference type="Pfam" id="PF00668">
    <property type="entry name" value="Condensation"/>
    <property type="match status" value="1"/>
</dbReference>
<evidence type="ECO:0000313" key="6">
    <source>
        <dbReference type="Proteomes" id="UP000659904"/>
    </source>
</evidence>
<proteinExistence type="predicted"/>
<dbReference type="Gene3D" id="1.10.1200.10">
    <property type="entry name" value="ACP-like"/>
    <property type="match status" value="1"/>
</dbReference>
<evidence type="ECO:0000313" key="5">
    <source>
        <dbReference type="EMBL" id="GIF97715.1"/>
    </source>
</evidence>
<dbReference type="PROSITE" id="PS50075">
    <property type="entry name" value="CARRIER"/>
    <property type="match status" value="1"/>
</dbReference>
<keyword evidence="2" id="KW-0596">Phosphopantetheine</keyword>
<dbReference type="Gene3D" id="3.30.300.30">
    <property type="match status" value="1"/>
</dbReference>
<accession>A0A8J3P0T8</accession>
<dbReference type="SUPFAM" id="SSF52777">
    <property type="entry name" value="CoA-dependent acyltransferases"/>
    <property type="match status" value="2"/>
</dbReference>
<dbReference type="EMBL" id="BONH01000009">
    <property type="protein sequence ID" value="GIF97715.1"/>
    <property type="molecule type" value="Genomic_DNA"/>
</dbReference>
<reference evidence="5 6" key="1">
    <citation type="submission" date="2021-01" db="EMBL/GenBank/DDBJ databases">
        <title>Whole genome shotgun sequence of Catellatospora citrea NBRC 14495.</title>
        <authorList>
            <person name="Komaki H."/>
            <person name="Tamura T."/>
        </authorList>
    </citation>
    <scope>NUCLEOTIDE SEQUENCE [LARGE SCALE GENOMIC DNA]</scope>
    <source>
        <strain evidence="5 6">NBRC 14495</strain>
    </source>
</reference>
<dbReference type="CDD" id="cd05930">
    <property type="entry name" value="A_NRPS"/>
    <property type="match status" value="1"/>
</dbReference>
<evidence type="ECO:0000256" key="2">
    <source>
        <dbReference type="ARBA" id="ARBA00022450"/>
    </source>
</evidence>
<dbReference type="InterPro" id="IPR010071">
    <property type="entry name" value="AA_adenyl_dom"/>
</dbReference>
<comment type="cofactor">
    <cofactor evidence="1">
        <name>pantetheine 4'-phosphate</name>
        <dbReference type="ChEBI" id="CHEBI:47942"/>
    </cofactor>
</comment>
<dbReference type="GO" id="GO:0031177">
    <property type="term" value="F:phosphopantetheine binding"/>
    <property type="evidence" value="ECO:0007669"/>
    <property type="project" value="InterPro"/>
</dbReference>
<keyword evidence="3" id="KW-0597">Phosphoprotein</keyword>
<evidence type="ECO:0000256" key="3">
    <source>
        <dbReference type="ARBA" id="ARBA00022553"/>
    </source>
</evidence>
<sequence>MTQALDGVPVTLAQQGIWFTERVGDTGPAYRLAVAVTLPGTADPRRLEQAWAEVVARHPALAVAVSEADGEPLLRPVPPASVVFRDVSGAPHAEAGDAGAAPADDRIDAATAEELARPFDLATGPLARCVALPAQGRTVVLVVAHHLVFDGASKDVLVADLLAAYDGRPLPSGSLTALGDAARAQAARIAQATPAAREFWSARPAPADDVVLPYATGAPTAAEPDVRVPFTLGRELDAALTAAADGLGLTRFELVLSAVHAVLARYGNATTSVAVDLTTRTSELAGEIGMWVNELPVTVATDLARPWADHARAVRAEARAVYAHREVPLGRALPGLPPRLAFAPVSISYRRRNDSTVDVNWLLTPPVVRTALHLHLVDSADGLTGSVHVPARHAAAADRVAGHLRTLLAAALAAPQTPLGDLALLTAAEQAELAAGNATARPRRAATVLDLVREQAARTPDTLAVTGPDGELTYRELVDAAHRIGNGLRSRGVADGDLVGLCARRGTGLVAGVLGILAAGAAYLPLDPAYPVARLEFIAADAGAKVILGHTGGPLDVLALDGLAAFAGEPVTAPAAAADPDALAYAIYTSGSTGRPKGVEIGHAALANLIAAFGELLSARPEHRWLNLTSLSFDISGLELFLPLTTGATLVVASDAATREGAALDRLIRDSGVTHVQATPSTWRMLLDAGFAGAPITALCGGEPLPLPLAQRLRARADRLVNVYGPTETTIWSTAAEIPADPQRVTIGGPLANTTLHVLDAELRPLPPGVPGELCIGGAGLARGYRDRPELTAERFVDAAGQRLYRTGDLVRLAADGQVEFLGRIDDQIKLRGHRIELGEIEQTLLGAPGVGQAAVAVRGCTLVAYLVGAGEVPVIRRHIAGSLPRYMMPGQYVWLDRLPLTPNGKLDRRALPEPPGLADDPSGADALLAEPVEDLLDGVDDLSALDGACAAAPETATPDEATEPGVSDDLIAGVTTIWREVLRIEDIAPDDTLFDLGGHSLTIMQITARIRDAYGVEVPFDVFFDTPTVEGIADSIAELREEQP</sequence>
<dbReference type="SMART" id="SM00823">
    <property type="entry name" value="PKS_PP"/>
    <property type="match status" value="1"/>
</dbReference>